<dbReference type="SUPFAM" id="SSF51905">
    <property type="entry name" value="FAD/NAD(P)-binding domain"/>
    <property type="match status" value="1"/>
</dbReference>
<evidence type="ECO:0000256" key="3">
    <source>
        <dbReference type="ARBA" id="ARBA00022827"/>
    </source>
</evidence>
<dbReference type="InterPro" id="IPR023753">
    <property type="entry name" value="FAD/NAD-binding_dom"/>
</dbReference>
<dbReference type="GO" id="GO:0005737">
    <property type="term" value="C:cytoplasm"/>
    <property type="evidence" value="ECO:0007669"/>
    <property type="project" value="InterPro"/>
</dbReference>
<comment type="similarity">
    <text evidence="1 7">Belongs to the class-II pyridine nucleotide-disulfide oxidoreductase family.</text>
</comment>
<evidence type="ECO:0000256" key="1">
    <source>
        <dbReference type="ARBA" id="ARBA00009333"/>
    </source>
</evidence>
<dbReference type="Pfam" id="PF07992">
    <property type="entry name" value="Pyr_redox_2"/>
    <property type="match status" value="1"/>
</dbReference>
<dbReference type="InterPro" id="IPR036188">
    <property type="entry name" value="FAD/NAD-bd_sf"/>
</dbReference>
<dbReference type="EMBL" id="DVKS01000211">
    <property type="protein sequence ID" value="HIT42953.1"/>
    <property type="molecule type" value="Genomic_DNA"/>
</dbReference>
<reference evidence="10" key="1">
    <citation type="submission" date="2020-10" db="EMBL/GenBank/DDBJ databases">
        <authorList>
            <person name="Gilroy R."/>
        </authorList>
    </citation>
    <scope>NUCLEOTIDE SEQUENCE</scope>
    <source>
        <strain evidence="10">CHK123-3438</strain>
    </source>
</reference>
<keyword evidence="6 7" id="KW-0676">Redox-active center</keyword>
<dbReference type="PRINTS" id="PR00469">
    <property type="entry name" value="PNDRDTASEII"/>
</dbReference>
<proteinExistence type="inferred from homology"/>
<comment type="subunit">
    <text evidence="7">Homodimer.</text>
</comment>
<dbReference type="PANTHER" id="PTHR48105">
    <property type="entry name" value="THIOREDOXIN REDUCTASE 1-RELATED-RELATED"/>
    <property type="match status" value="1"/>
</dbReference>
<feature type="domain" description="FAD/NAD(P)-binding" evidence="9">
    <location>
        <begin position="5"/>
        <end position="291"/>
    </location>
</feature>
<evidence type="ECO:0000256" key="2">
    <source>
        <dbReference type="ARBA" id="ARBA00022630"/>
    </source>
</evidence>
<organism evidence="10 11">
    <name type="scientific">Candidatus Caccovicinus merdipullorum</name>
    <dbReference type="NCBI Taxonomy" id="2840724"/>
    <lineage>
        <taxon>Bacteria</taxon>
        <taxon>Bacillati</taxon>
        <taxon>Bacillota</taxon>
        <taxon>Clostridia</taxon>
        <taxon>Eubacteriales</taxon>
        <taxon>Candidatus Caccovicinus</taxon>
    </lineage>
</organism>
<dbReference type="EC" id="1.8.1.9" evidence="7"/>
<gene>
    <name evidence="10" type="primary">trxB</name>
    <name evidence="10" type="ORF">IAB60_12820</name>
</gene>
<dbReference type="InterPro" id="IPR008255">
    <property type="entry name" value="Pyr_nucl-diS_OxRdtase_2_AS"/>
</dbReference>
<dbReference type="PROSITE" id="PS00573">
    <property type="entry name" value="PYRIDINE_REDOX_2"/>
    <property type="match status" value="1"/>
</dbReference>
<reference evidence="10" key="2">
    <citation type="journal article" date="2021" name="PeerJ">
        <title>Extensive microbial diversity within the chicken gut microbiome revealed by metagenomics and culture.</title>
        <authorList>
            <person name="Gilroy R."/>
            <person name="Ravi A."/>
            <person name="Getino M."/>
            <person name="Pursley I."/>
            <person name="Horton D.L."/>
            <person name="Alikhan N.F."/>
            <person name="Baker D."/>
            <person name="Gharbi K."/>
            <person name="Hall N."/>
            <person name="Watson M."/>
            <person name="Adriaenssens E.M."/>
            <person name="Foster-Nyarko E."/>
            <person name="Jarju S."/>
            <person name="Secka A."/>
            <person name="Antonio M."/>
            <person name="Oren A."/>
            <person name="Chaudhuri R.R."/>
            <person name="La Ragione R."/>
            <person name="Hildebrand F."/>
            <person name="Pallen M.J."/>
        </authorList>
    </citation>
    <scope>NUCLEOTIDE SEQUENCE</scope>
    <source>
        <strain evidence="10">CHK123-3438</strain>
    </source>
</reference>
<dbReference type="InterPro" id="IPR050097">
    <property type="entry name" value="Ferredoxin-NADP_redctase_2"/>
</dbReference>
<evidence type="ECO:0000256" key="5">
    <source>
        <dbReference type="ARBA" id="ARBA00023157"/>
    </source>
</evidence>
<evidence type="ECO:0000256" key="7">
    <source>
        <dbReference type="RuleBase" id="RU003880"/>
    </source>
</evidence>
<dbReference type="GO" id="GO:0004791">
    <property type="term" value="F:thioredoxin-disulfide reductase (NADPH) activity"/>
    <property type="evidence" value="ECO:0007669"/>
    <property type="project" value="UniProtKB-UniRule"/>
</dbReference>
<keyword evidence="3 7" id="KW-0274">FAD</keyword>
<dbReference type="GO" id="GO:0019430">
    <property type="term" value="P:removal of superoxide radicals"/>
    <property type="evidence" value="ECO:0007669"/>
    <property type="project" value="UniProtKB-UniRule"/>
</dbReference>
<name>A0A9D1GLB7_9FIRM</name>
<evidence type="ECO:0000313" key="11">
    <source>
        <dbReference type="Proteomes" id="UP000886860"/>
    </source>
</evidence>
<protein>
    <recommendedName>
        <fullName evidence="7">Thioredoxin reductase</fullName>
        <ecNumber evidence="7">1.8.1.9</ecNumber>
    </recommendedName>
</protein>
<dbReference type="PRINTS" id="PR00368">
    <property type="entry name" value="FADPNR"/>
</dbReference>
<dbReference type="Gene3D" id="3.50.50.60">
    <property type="entry name" value="FAD/NAD(P)-binding domain"/>
    <property type="match status" value="2"/>
</dbReference>
<keyword evidence="4 7" id="KW-0560">Oxidoreductase</keyword>
<evidence type="ECO:0000256" key="8">
    <source>
        <dbReference type="RuleBase" id="RU003881"/>
    </source>
</evidence>
<evidence type="ECO:0000259" key="9">
    <source>
        <dbReference type="Pfam" id="PF07992"/>
    </source>
</evidence>
<evidence type="ECO:0000256" key="4">
    <source>
        <dbReference type="ARBA" id="ARBA00023002"/>
    </source>
</evidence>
<comment type="caution">
    <text evidence="10">The sequence shown here is derived from an EMBL/GenBank/DDBJ whole genome shotgun (WGS) entry which is preliminary data.</text>
</comment>
<dbReference type="AlphaFoldDB" id="A0A9D1GLB7"/>
<dbReference type="InterPro" id="IPR005982">
    <property type="entry name" value="Thioredox_Rdtase"/>
</dbReference>
<comment type="cofactor">
    <cofactor evidence="8">
        <name>FAD</name>
        <dbReference type="ChEBI" id="CHEBI:57692"/>
    </cofactor>
    <text evidence="8">Binds 1 FAD per subunit.</text>
</comment>
<dbReference type="Proteomes" id="UP000886860">
    <property type="component" value="Unassembled WGS sequence"/>
</dbReference>
<accession>A0A9D1GLB7</accession>
<comment type="catalytic activity">
    <reaction evidence="7">
        <text>[thioredoxin]-dithiol + NADP(+) = [thioredoxin]-disulfide + NADPH + H(+)</text>
        <dbReference type="Rhea" id="RHEA:20345"/>
        <dbReference type="Rhea" id="RHEA-COMP:10698"/>
        <dbReference type="Rhea" id="RHEA-COMP:10700"/>
        <dbReference type="ChEBI" id="CHEBI:15378"/>
        <dbReference type="ChEBI" id="CHEBI:29950"/>
        <dbReference type="ChEBI" id="CHEBI:50058"/>
        <dbReference type="ChEBI" id="CHEBI:57783"/>
        <dbReference type="ChEBI" id="CHEBI:58349"/>
        <dbReference type="EC" id="1.8.1.9"/>
    </reaction>
</comment>
<keyword evidence="5" id="KW-1015">Disulfide bond</keyword>
<keyword evidence="2 7" id="KW-0285">Flavoprotein</keyword>
<dbReference type="NCBIfam" id="TIGR01292">
    <property type="entry name" value="TRX_reduct"/>
    <property type="match status" value="1"/>
</dbReference>
<keyword evidence="8" id="KW-0521">NADP</keyword>
<evidence type="ECO:0000313" key="10">
    <source>
        <dbReference type="EMBL" id="HIT42953.1"/>
    </source>
</evidence>
<sequence length="308" mass="33520">MKKRYDLMIIGSGPAGLAAAIYARRARLQAAVIEKEMVSGGQVLTTYEVDNYPGLPGMGGFELGTKFREHADKLGAEFIEDEVTQIRDLGSVKEVVCQGGTYETRTVIIATGAVHRHLDIPGEERLAGAGVSYCATCDGAFFRNKVTAVVGGGDVALEDAIFLARMCRKVYVIHRRDEFRGAKSLQENLLAQENVEILWDTVAEAVEGDDRVEHLRIRNVKTDKTDRLEIDGLFIAVGITPTSQAFAGLVEMDHGYIKAEEDCATSVPGIFAAGDVRTKQLRQIITAAADGANAVTSVERYLTEHREA</sequence>
<evidence type="ECO:0000256" key="6">
    <source>
        <dbReference type="ARBA" id="ARBA00023284"/>
    </source>
</evidence>